<dbReference type="EMBL" id="IACK01082644">
    <property type="protein sequence ID" value="LAA81813.1"/>
    <property type="molecule type" value="Transcribed_RNA"/>
</dbReference>
<reference evidence="1" key="2">
    <citation type="submission" date="2017-11" db="EMBL/GenBank/DDBJ databases">
        <title>Coralsnake Venomics: Analyses of Venom Gland Transcriptomes and Proteomes of Six Brazilian Taxa.</title>
        <authorList>
            <person name="Aird S.D."/>
            <person name="Jorge da Silva N."/>
            <person name="Qiu L."/>
            <person name="Villar-Briones A."/>
            <person name="Aparecida-Saddi V."/>
            <person name="Campos-Telles M.P."/>
            <person name="Grau M."/>
            <person name="Mikheyev A.S."/>
        </authorList>
    </citation>
    <scope>NUCLEOTIDE SEQUENCE</scope>
    <source>
        <tissue evidence="1">Venom_gland</tissue>
    </source>
</reference>
<accession>A0A2D4IC58</accession>
<name>A0A2D4IC58_MICLE</name>
<proteinExistence type="predicted"/>
<dbReference type="AlphaFoldDB" id="A0A2D4IC58"/>
<sequence length="115" mass="13346">MFELTEAIKRQQNKTPGPDGLLAELYKQLQNSLGLVLLEVYNEILLKAKIPQSWMEANVTLIPKEDVDLSQIKNYRPTSLLNVDYKIYTSIIAERLKRFLNECIHPDQNGFLQNR</sequence>
<protein>
    <submittedName>
        <fullName evidence="1">Uncharacterized protein</fullName>
    </submittedName>
</protein>
<dbReference type="PANTHER" id="PTHR31635:SF196">
    <property type="entry name" value="REVERSE TRANSCRIPTASE DOMAIN-CONTAINING PROTEIN-RELATED"/>
    <property type="match status" value="1"/>
</dbReference>
<organism evidence="1">
    <name type="scientific">Micrurus lemniscatus lemniscatus</name>
    <dbReference type="NCBI Taxonomy" id="129467"/>
    <lineage>
        <taxon>Eukaryota</taxon>
        <taxon>Metazoa</taxon>
        <taxon>Chordata</taxon>
        <taxon>Craniata</taxon>
        <taxon>Vertebrata</taxon>
        <taxon>Euteleostomi</taxon>
        <taxon>Lepidosauria</taxon>
        <taxon>Squamata</taxon>
        <taxon>Bifurcata</taxon>
        <taxon>Unidentata</taxon>
        <taxon>Episquamata</taxon>
        <taxon>Toxicofera</taxon>
        <taxon>Serpentes</taxon>
        <taxon>Colubroidea</taxon>
        <taxon>Elapidae</taxon>
        <taxon>Elapinae</taxon>
        <taxon>Micrurus</taxon>
    </lineage>
</organism>
<evidence type="ECO:0000313" key="1">
    <source>
        <dbReference type="EMBL" id="LAA81813.1"/>
    </source>
</evidence>
<reference evidence="1" key="1">
    <citation type="submission" date="2017-07" db="EMBL/GenBank/DDBJ databases">
        <authorList>
            <person name="Mikheyev A."/>
            <person name="Grau M."/>
        </authorList>
    </citation>
    <scope>NUCLEOTIDE SEQUENCE</scope>
    <source>
        <tissue evidence="1">Venom_gland</tissue>
    </source>
</reference>
<dbReference type="EMBL" id="IACK01082645">
    <property type="protein sequence ID" value="LAA81815.1"/>
    <property type="molecule type" value="Transcribed_RNA"/>
</dbReference>
<dbReference type="PANTHER" id="PTHR31635">
    <property type="entry name" value="REVERSE TRANSCRIPTASE DOMAIN-CONTAINING PROTEIN-RELATED"/>
    <property type="match status" value="1"/>
</dbReference>